<evidence type="ECO:0000259" key="3">
    <source>
        <dbReference type="Pfam" id="PF23771"/>
    </source>
</evidence>
<dbReference type="Pfam" id="PF10979">
    <property type="entry name" value="DUF2786"/>
    <property type="match status" value="1"/>
</dbReference>
<evidence type="ECO:0008006" key="6">
    <source>
        <dbReference type="Google" id="ProtNLM"/>
    </source>
</evidence>
<feature type="domain" description="DUF2786" evidence="2">
    <location>
        <begin position="145"/>
        <end position="183"/>
    </location>
</feature>
<gene>
    <name evidence="4" type="ORF">A9Q84_02565</name>
</gene>
<dbReference type="AlphaFoldDB" id="A0A1Y5FCS7"/>
<organism evidence="4 5">
    <name type="scientific">Halobacteriovorax marinus</name>
    <dbReference type="NCBI Taxonomy" id="97084"/>
    <lineage>
        <taxon>Bacteria</taxon>
        <taxon>Pseudomonadati</taxon>
        <taxon>Bdellovibrionota</taxon>
        <taxon>Bacteriovoracia</taxon>
        <taxon>Bacteriovoracales</taxon>
        <taxon>Halobacteriovoraceae</taxon>
        <taxon>Halobacteriovorax</taxon>
    </lineage>
</organism>
<dbReference type="Proteomes" id="UP000196531">
    <property type="component" value="Unassembled WGS sequence"/>
</dbReference>
<feature type="domain" description="SprT-like" evidence="1">
    <location>
        <begin position="54"/>
        <end position="116"/>
    </location>
</feature>
<name>A0A1Y5FCS7_9BACT</name>
<dbReference type="Pfam" id="PF23771">
    <property type="entry name" value="DUF7168"/>
    <property type="match status" value="1"/>
</dbReference>
<dbReference type="GO" id="GO:0006950">
    <property type="term" value="P:response to stress"/>
    <property type="evidence" value="ECO:0007669"/>
    <property type="project" value="UniProtKB-ARBA"/>
</dbReference>
<evidence type="ECO:0000313" key="4">
    <source>
        <dbReference type="EMBL" id="OUR99933.1"/>
    </source>
</evidence>
<sequence>MQVYSKATIQFLKICKAKAKIILNDEMRLDYSRNRIKWKNYTLPLNFVVFEDEKSLGFFNHHLYQIGFNKRLLLLKDENILANVIRHELAHLETFLLYSGSVDDHGAEYREVCKSHNWNDEVYSSKIILEDKLPSLTECYKSHDKLKEKVKKLLSLSHSDNIHESHLATAKANELLLKFNLSHADLDEDETFLLKVMEGKRMNAKAKAIYEILTTFNVQPVFNHAKGYYYLEVIGARANVELADYVTSYLDKELDYLWELAKKENSKLKGMTAKNSFFRGVAIGYKEQITHVQQESFSTTDLIVLKKDLKVRVENVYSRLSYTTASRVKNHSLSSQIGKEMGKNLKIKKSLKNSKIIKLLR</sequence>
<proteinExistence type="predicted"/>
<evidence type="ECO:0000259" key="1">
    <source>
        <dbReference type="Pfam" id="PF10263"/>
    </source>
</evidence>
<reference evidence="5" key="1">
    <citation type="journal article" date="2017" name="Proc. Natl. Acad. Sci. U.S.A.">
        <title>Simulation of Deepwater Horizon oil plume reveals substrate specialization within a complex community of hydrocarbon-degraders.</title>
        <authorList>
            <person name="Hu P."/>
            <person name="Dubinsky E.A."/>
            <person name="Probst A.J."/>
            <person name="Wang J."/>
            <person name="Sieber C.M.K."/>
            <person name="Tom L.M."/>
            <person name="Gardinali P."/>
            <person name="Banfield J.F."/>
            <person name="Atlas R.M."/>
            <person name="Andersen G.L."/>
        </authorList>
    </citation>
    <scope>NUCLEOTIDE SEQUENCE [LARGE SCALE GENOMIC DNA]</scope>
</reference>
<dbReference type="Pfam" id="PF10263">
    <property type="entry name" value="SprT-like"/>
    <property type="match status" value="1"/>
</dbReference>
<dbReference type="EMBL" id="MAAO01000002">
    <property type="protein sequence ID" value="OUR99933.1"/>
    <property type="molecule type" value="Genomic_DNA"/>
</dbReference>
<dbReference type="InterPro" id="IPR006640">
    <property type="entry name" value="SprT-like_domain"/>
</dbReference>
<evidence type="ECO:0000313" key="5">
    <source>
        <dbReference type="Proteomes" id="UP000196531"/>
    </source>
</evidence>
<comment type="caution">
    <text evidence="4">The sequence shown here is derived from an EMBL/GenBank/DDBJ whole genome shotgun (WGS) entry which is preliminary data.</text>
</comment>
<accession>A0A1Y5FCS7</accession>
<dbReference type="InterPro" id="IPR024498">
    <property type="entry name" value="DUF2786"/>
</dbReference>
<dbReference type="InterPro" id="IPR055592">
    <property type="entry name" value="DUF7168"/>
</dbReference>
<feature type="domain" description="DUF7168" evidence="3">
    <location>
        <begin position="212"/>
        <end position="318"/>
    </location>
</feature>
<evidence type="ECO:0000259" key="2">
    <source>
        <dbReference type="Pfam" id="PF10979"/>
    </source>
</evidence>
<protein>
    <recommendedName>
        <fullName evidence="6">DUF2786 domain-containing protein</fullName>
    </recommendedName>
</protein>